<dbReference type="PROSITE" id="PS51198">
    <property type="entry name" value="UVRD_HELICASE_ATP_BIND"/>
    <property type="match status" value="1"/>
</dbReference>
<evidence type="ECO:0000256" key="12">
    <source>
        <dbReference type="PROSITE-ProRule" id="PRU00560"/>
    </source>
</evidence>
<evidence type="ECO:0000256" key="9">
    <source>
        <dbReference type="ARBA" id="ARBA00034808"/>
    </source>
</evidence>
<evidence type="ECO:0000313" key="15">
    <source>
        <dbReference type="Proteomes" id="UP000199119"/>
    </source>
</evidence>
<dbReference type="EC" id="5.6.2.4" evidence="9"/>
<organism evidence="14 15">
    <name type="scientific">Paracidovorax wautersii</name>
    <dbReference type="NCBI Taxonomy" id="1177982"/>
    <lineage>
        <taxon>Bacteria</taxon>
        <taxon>Pseudomonadati</taxon>
        <taxon>Pseudomonadota</taxon>
        <taxon>Betaproteobacteria</taxon>
        <taxon>Burkholderiales</taxon>
        <taxon>Comamonadaceae</taxon>
        <taxon>Paracidovorax</taxon>
    </lineage>
</organism>
<dbReference type="InterPro" id="IPR014017">
    <property type="entry name" value="DNA_helicase_UvrD-like_C"/>
</dbReference>
<keyword evidence="3 12" id="KW-0378">Hydrolase</keyword>
<dbReference type="GO" id="GO:0043138">
    <property type="term" value="F:3'-5' DNA helicase activity"/>
    <property type="evidence" value="ECO:0007669"/>
    <property type="project" value="UniProtKB-EC"/>
</dbReference>
<evidence type="ECO:0000256" key="8">
    <source>
        <dbReference type="ARBA" id="ARBA00034617"/>
    </source>
</evidence>
<evidence type="ECO:0000259" key="13">
    <source>
        <dbReference type="PROSITE" id="PS51198"/>
    </source>
</evidence>
<dbReference type="Gene3D" id="3.40.50.300">
    <property type="entry name" value="P-loop containing nucleotide triphosphate hydrolases"/>
    <property type="match status" value="2"/>
</dbReference>
<keyword evidence="7" id="KW-0413">Isomerase</keyword>
<comment type="similarity">
    <text evidence="1">Belongs to the helicase family. UvrD subfamily.</text>
</comment>
<comment type="catalytic activity">
    <reaction evidence="11">
        <text>ATP + H2O = ADP + phosphate + H(+)</text>
        <dbReference type="Rhea" id="RHEA:13065"/>
        <dbReference type="ChEBI" id="CHEBI:15377"/>
        <dbReference type="ChEBI" id="CHEBI:15378"/>
        <dbReference type="ChEBI" id="CHEBI:30616"/>
        <dbReference type="ChEBI" id="CHEBI:43474"/>
        <dbReference type="ChEBI" id="CHEBI:456216"/>
        <dbReference type="EC" id="5.6.2.4"/>
    </reaction>
</comment>
<dbReference type="PANTHER" id="PTHR11070:SF2">
    <property type="entry name" value="ATP-DEPENDENT DNA HELICASE SRS2"/>
    <property type="match status" value="1"/>
</dbReference>
<keyword evidence="2 12" id="KW-0547">Nucleotide-binding</keyword>
<evidence type="ECO:0000256" key="3">
    <source>
        <dbReference type="ARBA" id="ARBA00022801"/>
    </source>
</evidence>
<feature type="domain" description="UvrD-like helicase ATP-binding" evidence="13">
    <location>
        <begin position="1"/>
        <end position="282"/>
    </location>
</feature>
<dbReference type="InterPro" id="IPR000212">
    <property type="entry name" value="DNA_helicase_UvrD/REP"/>
</dbReference>
<dbReference type="InterPro" id="IPR014016">
    <property type="entry name" value="UvrD-like_ATP-bd"/>
</dbReference>
<dbReference type="Pfam" id="PF00580">
    <property type="entry name" value="UvrD-helicase"/>
    <property type="match status" value="1"/>
</dbReference>
<dbReference type="GO" id="GO:0003677">
    <property type="term" value="F:DNA binding"/>
    <property type="evidence" value="ECO:0007669"/>
    <property type="project" value="UniProtKB-KW"/>
</dbReference>
<keyword evidence="4 12" id="KW-0347">Helicase</keyword>
<evidence type="ECO:0000256" key="10">
    <source>
        <dbReference type="ARBA" id="ARBA00034923"/>
    </source>
</evidence>
<dbReference type="Pfam" id="PF13361">
    <property type="entry name" value="UvrD_C"/>
    <property type="match status" value="1"/>
</dbReference>
<evidence type="ECO:0000256" key="2">
    <source>
        <dbReference type="ARBA" id="ARBA00022741"/>
    </source>
</evidence>
<dbReference type="Proteomes" id="UP000199119">
    <property type="component" value="Unassembled WGS sequence"/>
</dbReference>
<dbReference type="Gene3D" id="1.10.10.160">
    <property type="match status" value="1"/>
</dbReference>
<comment type="catalytic activity">
    <reaction evidence="8">
        <text>Couples ATP hydrolysis with the unwinding of duplex DNA by translocating in the 3'-5' direction.</text>
        <dbReference type="EC" id="5.6.2.4"/>
    </reaction>
</comment>
<dbReference type="GO" id="GO:0016887">
    <property type="term" value="F:ATP hydrolysis activity"/>
    <property type="evidence" value="ECO:0007669"/>
    <property type="project" value="RHEA"/>
</dbReference>
<dbReference type="PANTHER" id="PTHR11070">
    <property type="entry name" value="UVRD / RECB / PCRA DNA HELICASE FAMILY MEMBER"/>
    <property type="match status" value="1"/>
</dbReference>
<accession>A0A1I2H397</accession>
<sequence>MPPDQVLITTFTRKAAAEISSRLIGWGLRLASHFSESAKLSGDVDRQRWLAALDINAIQAGTLDSFCQRWLGATRQVGEPAPVMLEQFAADFVYARKVFGPTYRDGGEATLKTYLQRFNFGQDEIRSQGEAARVSTTVNNRIVQDLVDIDALRASGRGEALQVKLLQDYREYLQKQHMYDFALCAERILHGLTAGRLYEQLTPVSAILVDEYQDTNPLQEAIYFALARASGASFSVVGDDDQALYRFRGATVELFTSFRGRYAADVGGKTELVYLVANHRSSPEIVSFFNAFASFDEAFQGARVADKPAIKEVNDSRHIPVLGMFRDSLEDLAEDLTKLLSEVFNGAGKTIEGVLIKKGEPHGAIGDAVLLASTVREFKPDGRTGGLTPCLPALIREKLEEQGSGVFNPRGQDLRDISRVGELLGLVALCLDNTDYLEQGMTVTGDAKRYISQWRQQARQFIASNPMPHSSKGSLQAYVKGWRETRASRGEWPGEIPLLDLLYKLIVWMPEFQNDPEHQVYLEAIMRCVSQGTNFSSYGFSIIHKAPHNERSRAAVFRDLLAAVADKVIDIDEDLLFAIPRHRLSVMTIHQSKGLEFPLVIVDVGSEFKMDHRMQRFKRFPVTASATVEMETSLAPFTDVGELRMTRSDLDRTFDDLMRLYYVAYSRPQTILLLVGLRKNIEYATSVKNVATFWRRDASWAWRVEPPRKKGAPTAPENMLIKNI</sequence>
<comment type="caution">
    <text evidence="12">Lacks conserved residue(s) required for the propagation of feature annotation.</text>
</comment>
<dbReference type="SUPFAM" id="SSF52540">
    <property type="entry name" value="P-loop containing nucleoside triphosphate hydrolases"/>
    <property type="match status" value="1"/>
</dbReference>
<evidence type="ECO:0000256" key="7">
    <source>
        <dbReference type="ARBA" id="ARBA00023235"/>
    </source>
</evidence>
<evidence type="ECO:0000313" key="14">
    <source>
        <dbReference type="EMBL" id="SFF24615.1"/>
    </source>
</evidence>
<dbReference type="AlphaFoldDB" id="A0A1I2H397"/>
<dbReference type="GO" id="GO:0005524">
    <property type="term" value="F:ATP binding"/>
    <property type="evidence" value="ECO:0007669"/>
    <property type="project" value="UniProtKB-UniRule"/>
</dbReference>
<protein>
    <recommendedName>
        <fullName evidence="9">DNA 3'-5' helicase</fullName>
        <ecNumber evidence="9">5.6.2.4</ecNumber>
    </recommendedName>
    <alternativeName>
        <fullName evidence="10">DNA 3'-5' helicase II</fullName>
    </alternativeName>
</protein>
<evidence type="ECO:0000256" key="1">
    <source>
        <dbReference type="ARBA" id="ARBA00009922"/>
    </source>
</evidence>
<dbReference type="EMBL" id="FONX01000019">
    <property type="protein sequence ID" value="SFF24615.1"/>
    <property type="molecule type" value="Genomic_DNA"/>
</dbReference>
<keyword evidence="15" id="KW-1185">Reference proteome</keyword>
<keyword evidence="6" id="KW-0238">DNA-binding</keyword>
<evidence type="ECO:0000256" key="5">
    <source>
        <dbReference type="ARBA" id="ARBA00022840"/>
    </source>
</evidence>
<evidence type="ECO:0000256" key="4">
    <source>
        <dbReference type="ARBA" id="ARBA00022806"/>
    </source>
</evidence>
<evidence type="ECO:0000256" key="11">
    <source>
        <dbReference type="ARBA" id="ARBA00048988"/>
    </source>
</evidence>
<keyword evidence="5 12" id="KW-0067">ATP-binding</keyword>
<dbReference type="STRING" id="1177982.SAMN04489711_11949"/>
<dbReference type="GO" id="GO:0000725">
    <property type="term" value="P:recombinational repair"/>
    <property type="evidence" value="ECO:0007669"/>
    <property type="project" value="TreeGrafter"/>
</dbReference>
<name>A0A1I2H397_9BURK</name>
<proteinExistence type="inferred from homology"/>
<gene>
    <name evidence="14" type="ORF">SAMN04489711_11949</name>
</gene>
<dbReference type="InterPro" id="IPR027417">
    <property type="entry name" value="P-loop_NTPase"/>
</dbReference>
<dbReference type="InterPro" id="IPR013986">
    <property type="entry name" value="DExx_box_DNA_helicase_dom_sf"/>
</dbReference>
<evidence type="ECO:0000256" key="6">
    <source>
        <dbReference type="ARBA" id="ARBA00023125"/>
    </source>
</evidence>
<reference evidence="15" key="1">
    <citation type="submission" date="2016-10" db="EMBL/GenBank/DDBJ databases">
        <authorList>
            <person name="Varghese N."/>
            <person name="Submissions S."/>
        </authorList>
    </citation>
    <scope>NUCLEOTIDE SEQUENCE [LARGE SCALE GENOMIC DNA]</scope>
    <source>
        <strain evidence="15">DSM 27981</strain>
    </source>
</reference>